<gene>
    <name evidence="2" type="ORF">GCM10010211_28750</name>
</gene>
<feature type="region of interest" description="Disordered" evidence="1">
    <location>
        <begin position="60"/>
        <end position="106"/>
    </location>
</feature>
<accession>A0ABQ2V1V9</accession>
<dbReference type="EMBL" id="BMRP01000008">
    <property type="protein sequence ID" value="GGU61974.1"/>
    <property type="molecule type" value="Genomic_DNA"/>
</dbReference>
<feature type="compositionally biased region" description="Basic and acidic residues" evidence="1">
    <location>
        <begin position="1"/>
        <end position="10"/>
    </location>
</feature>
<protein>
    <submittedName>
        <fullName evidence="2">Uncharacterized protein</fullName>
    </submittedName>
</protein>
<evidence type="ECO:0000313" key="3">
    <source>
        <dbReference type="Proteomes" id="UP000654471"/>
    </source>
</evidence>
<reference evidence="3" key="1">
    <citation type="journal article" date="2019" name="Int. J. Syst. Evol. Microbiol.">
        <title>The Global Catalogue of Microorganisms (GCM) 10K type strain sequencing project: providing services to taxonomists for standard genome sequencing and annotation.</title>
        <authorList>
            <consortium name="The Broad Institute Genomics Platform"/>
            <consortium name="The Broad Institute Genome Sequencing Center for Infectious Disease"/>
            <person name="Wu L."/>
            <person name="Ma J."/>
        </authorList>
    </citation>
    <scope>NUCLEOTIDE SEQUENCE [LARGE SCALE GENOMIC DNA]</scope>
    <source>
        <strain evidence="3">JCM 3399</strain>
    </source>
</reference>
<feature type="region of interest" description="Disordered" evidence="1">
    <location>
        <begin position="1"/>
        <end position="42"/>
    </location>
</feature>
<evidence type="ECO:0000256" key="1">
    <source>
        <dbReference type="SAM" id="MobiDB-lite"/>
    </source>
</evidence>
<dbReference type="Proteomes" id="UP000654471">
    <property type="component" value="Unassembled WGS sequence"/>
</dbReference>
<feature type="compositionally biased region" description="Basic and acidic residues" evidence="1">
    <location>
        <begin position="79"/>
        <end position="106"/>
    </location>
</feature>
<feature type="compositionally biased region" description="Pro residues" evidence="1">
    <location>
        <begin position="23"/>
        <end position="34"/>
    </location>
</feature>
<keyword evidence="3" id="KW-1185">Reference proteome</keyword>
<comment type="caution">
    <text evidence="2">The sequence shown here is derived from an EMBL/GenBank/DDBJ whole genome shotgun (WGS) entry which is preliminary data.</text>
</comment>
<evidence type="ECO:0000313" key="2">
    <source>
        <dbReference type="EMBL" id="GGU61974.1"/>
    </source>
</evidence>
<organism evidence="2 3">
    <name type="scientific">Streptomyces albospinus</name>
    <dbReference type="NCBI Taxonomy" id="285515"/>
    <lineage>
        <taxon>Bacteria</taxon>
        <taxon>Bacillati</taxon>
        <taxon>Actinomycetota</taxon>
        <taxon>Actinomycetes</taxon>
        <taxon>Kitasatosporales</taxon>
        <taxon>Streptomycetaceae</taxon>
        <taxon>Streptomyces</taxon>
    </lineage>
</organism>
<name>A0ABQ2V1V9_9ACTN</name>
<sequence>MLSPDMDVKKTSGHPFQRISLPHQPPRLPPPAPRRPAEENTPIFDQLLKEWRAGALRPVVTWPVDDPGKPRPGTAVGSDDDRSHPRNRTEEPDHGSVRHSAAHPDR</sequence>
<proteinExistence type="predicted"/>